<feature type="transmembrane region" description="Helical" evidence="7">
    <location>
        <begin position="415"/>
        <end position="436"/>
    </location>
</feature>
<evidence type="ECO:0000256" key="6">
    <source>
        <dbReference type="ARBA" id="ARBA00023136"/>
    </source>
</evidence>
<dbReference type="PIRSF" id="PIRSF006066">
    <property type="entry name" value="HI0050"/>
    <property type="match status" value="1"/>
</dbReference>
<evidence type="ECO:0000256" key="1">
    <source>
        <dbReference type="ARBA" id="ARBA00004429"/>
    </source>
</evidence>
<dbReference type="InterPro" id="IPR004681">
    <property type="entry name" value="TRAP_DctM"/>
</dbReference>
<comment type="similarity">
    <text evidence="7">Belongs to the TRAP transporter large permease family.</text>
</comment>
<organism evidence="9 10">
    <name type="scientific">Neoroseomonas terrae</name>
    <dbReference type="NCBI Taxonomy" id="424799"/>
    <lineage>
        <taxon>Bacteria</taxon>
        <taxon>Pseudomonadati</taxon>
        <taxon>Pseudomonadota</taxon>
        <taxon>Alphaproteobacteria</taxon>
        <taxon>Acetobacterales</taxon>
        <taxon>Acetobacteraceae</taxon>
        <taxon>Neoroseomonas</taxon>
    </lineage>
</organism>
<proteinExistence type="inferred from homology"/>
<feature type="transmembrane region" description="Helical" evidence="7">
    <location>
        <begin position="181"/>
        <end position="209"/>
    </location>
</feature>
<dbReference type="RefSeq" id="WP_211870439.1">
    <property type="nucleotide sequence ID" value="NZ_JAAEDI010000020.1"/>
</dbReference>
<evidence type="ECO:0000313" key="10">
    <source>
        <dbReference type="Proteomes" id="UP000698752"/>
    </source>
</evidence>
<feature type="transmembrane region" description="Helical" evidence="7">
    <location>
        <begin position="150"/>
        <end position="175"/>
    </location>
</feature>
<dbReference type="EMBL" id="JAAEDI010000020">
    <property type="protein sequence ID" value="MBR0651737.1"/>
    <property type="molecule type" value="Genomic_DNA"/>
</dbReference>
<gene>
    <name evidence="9" type="ORF">GXW78_18855</name>
</gene>
<comment type="subunit">
    <text evidence="7">The complex comprises the extracytoplasmic solute receptor protein and the two transmembrane proteins.</text>
</comment>
<comment type="function">
    <text evidence="7">Part of the tripartite ATP-independent periplasmic (TRAP) transport system.</text>
</comment>
<feature type="domain" description="TRAP C4-dicarboxylate transport system permease DctM subunit" evidence="8">
    <location>
        <begin position="13"/>
        <end position="432"/>
    </location>
</feature>
<evidence type="ECO:0000313" key="9">
    <source>
        <dbReference type="EMBL" id="MBR0651737.1"/>
    </source>
</evidence>
<keyword evidence="3 7" id="KW-0997">Cell inner membrane</keyword>
<accession>A0ABS5EL21</accession>
<protein>
    <recommendedName>
        <fullName evidence="7">TRAP transporter large permease protein</fullName>
    </recommendedName>
</protein>
<keyword evidence="2" id="KW-1003">Cell membrane</keyword>
<evidence type="ECO:0000256" key="4">
    <source>
        <dbReference type="ARBA" id="ARBA00022692"/>
    </source>
</evidence>
<feature type="transmembrane region" description="Helical" evidence="7">
    <location>
        <begin position="290"/>
        <end position="310"/>
    </location>
</feature>
<feature type="transmembrane region" description="Helical" evidence="7">
    <location>
        <begin position="257"/>
        <end position="278"/>
    </location>
</feature>
<feature type="transmembrane region" description="Helical" evidence="7">
    <location>
        <begin position="330"/>
        <end position="363"/>
    </location>
</feature>
<dbReference type="PANTHER" id="PTHR33362">
    <property type="entry name" value="SIALIC ACID TRAP TRANSPORTER PERMEASE PROTEIN SIAT-RELATED"/>
    <property type="match status" value="1"/>
</dbReference>
<feature type="transmembrane region" description="Helical" evidence="7">
    <location>
        <begin position="65"/>
        <end position="84"/>
    </location>
</feature>
<keyword evidence="10" id="KW-1185">Reference proteome</keyword>
<evidence type="ECO:0000256" key="5">
    <source>
        <dbReference type="ARBA" id="ARBA00022989"/>
    </source>
</evidence>
<comment type="subcellular location">
    <subcellularLocation>
        <location evidence="1 7">Cell inner membrane</location>
        <topology evidence="1 7">Multi-pass membrane protein</topology>
    </subcellularLocation>
</comment>
<evidence type="ECO:0000259" key="8">
    <source>
        <dbReference type="Pfam" id="PF06808"/>
    </source>
</evidence>
<dbReference type="InterPro" id="IPR010656">
    <property type="entry name" value="DctM"/>
</dbReference>
<sequence>MELAQTEAGLLLLGALFVFLGLGVWIGLALAMVGLVGVVVLPMLIPAMPAMPPEKVMGTAIWQSIASWTLAALPLFIWMGEILFRTRLSEDMFRGLAPWVQRLPGRLMHVNVIGCGIFAAVSGSSAATTATIGKMSLPALTQRGYHLPMAIGSLAGAGTLGLLIPPSIVMIVYGVAAEVSIVRLFIAGVLPGIMLMVLFSGYIAVWSMLNPDKTPPSDPPMSFGQKLRESGQLIPVVLLILFVMGSIYLGVATATEAAVFGVVGALALSAWGGSLNWTSFKDSLMGAVRLSCMINLILAGAAFLTQAMAYSGIPAAMAAWVGSQGFSPFMIIACLTVIYLVLGCFIDGISMIVLTVSVVLPIISSTGFDLVWFGIFIVLVVEMAQITPPVGFNLFVLQGLTGKGMFEVMRHTLPFFLLMVVAVAIVTVFPAIVTWLPQTMLTR</sequence>
<feature type="transmembrane region" description="Helical" evidence="7">
    <location>
        <begin position="230"/>
        <end position="251"/>
    </location>
</feature>
<evidence type="ECO:0000256" key="2">
    <source>
        <dbReference type="ARBA" id="ARBA00022475"/>
    </source>
</evidence>
<dbReference type="PANTHER" id="PTHR33362:SF5">
    <property type="entry name" value="C4-DICARBOXYLATE TRAP TRANSPORTER LARGE PERMEASE PROTEIN DCTM"/>
    <property type="match status" value="1"/>
</dbReference>
<keyword evidence="5 7" id="KW-1133">Transmembrane helix</keyword>
<evidence type="ECO:0000256" key="7">
    <source>
        <dbReference type="RuleBase" id="RU369079"/>
    </source>
</evidence>
<dbReference type="NCBIfam" id="TIGR00786">
    <property type="entry name" value="dctM"/>
    <property type="match status" value="1"/>
</dbReference>
<feature type="transmembrane region" description="Helical" evidence="7">
    <location>
        <begin position="12"/>
        <end position="45"/>
    </location>
</feature>
<keyword evidence="7" id="KW-0813">Transport</keyword>
<keyword evidence="4 7" id="KW-0812">Transmembrane</keyword>
<dbReference type="Pfam" id="PF06808">
    <property type="entry name" value="DctM"/>
    <property type="match status" value="1"/>
</dbReference>
<dbReference type="Proteomes" id="UP000698752">
    <property type="component" value="Unassembled WGS sequence"/>
</dbReference>
<reference evidence="10" key="1">
    <citation type="journal article" date="2021" name="Syst. Appl. Microbiol.">
        <title>Roseomonas hellenica sp. nov., isolated from roots of wild-growing Alkanna tinctoria.</title>
        <authorList>
            <person name="Rat A."/>
            <person name="Naranjo H.D."/>
            <person name="Lebbe L."/>
            <person name="Cnockaert M."/>
            <person name="Krigas N."/>
            <person name="Grigoriadou K."/>
            <person name="Maloupa E."/>
            <person name="Willems A."/>
        </authorList>
    </citation>
    <scope>NUCLEOTIDE SEQUENCE [LARGE SCALE GENOMIC DNA]</scope>
    <source>
        <strain evidence="10">LMG 31159</strain>
    </source>
</reference>
<feature type="transmembrane region" description="Helical" evidence="7">
    <location>
        <begin position="370"/>
        <end position="395"/>
    </location>
</feature>
<comment type="caution">
    <text evidence="7">Lacks conserved residue(s) required for the propagation of feature annotation.</text>
</comment>
<evidence type="ECO:0000256" key="3">
    <source>
        <dbReference type="ARBA" id="ARBA00022519"/>
    </source>
</evidence>
<comment type="caution">
    <text evidence="9">The sequence shown here is derived from an EMBL/GenBank/DDBJ whole genome shotgun (WGS) entry which is preliminary data.</text>
</comment>
<name>A0ABS5EL21_9PROT</name>
<keyword evidence="6 7" id="KW-0472">Membrane</keyword>